<dbReference type="AlphaFoldDB" id="A0A2K8Z1T0"/>
<name>A0A2K8Z1T0_9BACT</name>
<accession>A0A2K8Z1T0</accession>
<proteinExistence type="predicted"/>
<dbReference type="EMBL" id="CP025096">
    <property type="protein sequence ID" value="AUD03805.1"/>
    <property type="molecule type" value="Genomic_DNA"/>
</dbReference>
<organism evidence="1 2">
    <name type="scientific">Spirosoma pollinicola</name>
    <dbReference type="NCBI Taxonomy" id="2057025"/>
    <lineage>
        <taxon>Bacteria</taxon>
        <taxon>Pseudomonadati</taxon>
        <taxon>Bacteroidota</taxon>
        <taxon>Cytophagia</taxon>
        <taxon>Cytophagales</taxon>
        <taxon>Cytophagaceae</taxon>
        <taxon>Spirosoma</taxon>
    </lineage>
</organism>
<dbReference type="OrthoDB" id="9908229at2"/>
<dbReference type="RefSeq" id="WP_100989872.1">
    <property type="nucleotide sequence ID" value="NZ_CP025096.1"/>
</dbReference>
<keyword evidence="2" id="KW-1185">Reference proteome</keyword>
<dbReference type="Proteomes" id="UP000232883">
    <property type="component" value="Chromosome"/>
</dbReference>
<evidence type="ECO:0000313" key="1">
    <source>
        <dbReference type="EMBL" id="AUD03805.1"/>
    </source>
</evidence>
<gene>
    <name evidence="1" type="ORF">CWM47_19410</name>
</gene>
<evidence type="ECO:0000313" key="2">
    <source>
        <dbReference type="Proteomes" id="UP000232883"/>
    </source>
</evidence>
<sequence length="64" mass="7380">MITEEPNKEARHQQAVLVIRQMLANKKVAEKEAIEAYKNNPAKQARVAKLRRENEEQGTPIVRL</sequence>
<reference evidence="1 2" key="1">
    <citation type="submission" date="2017-11" db="EMBL/GenBank/DDBJ databases">
        <title>Taxonomic description and genome sequences of Spirosoma HA7 sp. nov., isolated from pollen microhabitat of Corylus avellana.</title>
        <authorList>
            <person name="Ambika Manirajan B."/>
            <person name="Suarez C."/>
            <person name="Ratering S."/>
            <person name="Geissler-Plaum R."/>
            <person name="Cardinale M."/>
            <person name="Sylvia S."/>
        </authorList>
    </citation>
    <scope>NUCLEOTIDE SEQUENCE [LARGE SCALE GENOMIC DNA]</scope>
    <source>
        <strain evidence="1 2">HA7</strain>
    </source>
</reference>
<protein>
    <submittedName>
        <fullName evidence="1">Uncharacterized protein</fullName>
    </submittedName>
</protein>
<dbReference type="KEGG" id="spir:CWM47_19410"/>